<evidence type="ECO:0000313" key="1">
    <source>
        <dbReference type="EMBL" id="EYC23860.1"/>
    </source>
</evidence>
<protein>
    <submittedName>
        <fullName evidence="1">Uncharacterized protein</fullName>
    </submittedName>
</protein>
<comment type="caution">
    <text evidence="1">The sequence shown here is derived from an EMBL/GenBank/DDBJ whole genome shotgun (WGS) entry which is preliminary data.</text>
</comment>
<gene>
    <name evidence="1" type="primary">Acey_s0015.g2875</name>
    <name evidence="1" type="ORF">Y032_0015g2875</name>
</gene>
<evidence type="ECO:0000313" key="2">
    <source>
        <dbReference type="Proteomes" id="UP000024635"/>
    </source>
</evidence>
<accession>A0A016V8T2</accession>
<dbReference type="EMBL" id="JARK01001351">
    <property type="protein sequence ID" value="EYC23860.1"/>
    <property type="molecule type" value="Genomic_DNA"/>
</dbReference>
<keyword evidence="2" id="KW-1185">Reference proteome</keyword>
<dbReference type="Proteomes" id="UP000024635">
    <property type="component" value="Unassembled WGS sequence"/>
</dbReference>
<sequence>MCKKLQSSPLFPINSLLTGHNSVHSLGFAKVASLNTSLPSRRQHPPICQFKTSTQYTIPAVIIVPKSVSDGLIRRKPSESFEMDQNNSSYHHSKALELLSLNNCMKATVQP</sequence>
<name>A0A016V8T2_9BILA</name>
<organism evidence="1 2">
    <name type="scientific">Ancylostoma ceylanicum</name>
    <dbReference type="NCBI Taxonomy" id="53326"/>
    <lineage>
        <taxon>Eukaryota</taxon>
        <taxon>Metazoa</taxon>
        <taxon>Ecdysozoa</taxon>
        <taxon>Nematoda</taxon>
        <taxon>Chromadorea</taxon>
        <taxon>Rhabditida</taxon>
        <taxon>Rhabditina</taxon>
        <taxon>Rhabditomorpha</taxon>
        <taxon>Strongyloidea</taxon>
        <taxon>Ancylostomatidae</taxon>
        <taxon>Ancylostomatinae</taxon>
        <taxon>Ancylostoma</taxon>
    </lineage>
</organism>
<proteinExistence type="predicted"/>
<dbReference type="AlphaFoldDB" id="A0A016V8T2"/>
<reference evidence="2" key="1">
    <citation type="journal article" date="2015" name="Nat. Genet.">
        <title>The genome and transcriptome of the zoonotic hookworm Ancylostoma ceylanicum identify infection-specific gene families.</title>
        <authorList>
            <person name="Schwarz E.M."/>
            <person name="Hu Y."/>
            <person name="Antoshechkin I."/>
            <person name="Miller M.M."/>
            <person name="Sternberg P.W."/>
            <person name="Aroian R.V."/>
        </authorList>
    </citation>
    <scope>NUCLEOTIDE SEQUENCE</scope>
    <source>
        <strain evidence="2">HY135</strain>
    </source>
</reference>